<evidence type="ECO:0000313" key="1">
    <source>
        <dbReference type="EMBL" id="MDH5159041.1"/>
    </source>
</evidence>
<dbReference type="PROSITE" id="PS51257">
    <property type="entry name" value="PROKAR_LIPOPROTEIN"/>
    <property type="match status" value="1"/>
</dbReference>
<sequence length="150" mass="17296">MKKLKVLILFMTVAILTSIVLTSCGKKEEPKIEKISLKEVKDKMNHPRNEFVSVIDNTSSSGNDEYVSYIKKMLRESAKKNERTIYYAEYNAQDAKDSGTYKGETSMIFYSEKGKKPSKMKMVSFDTVDWKDTDSAVEELDELFKYAQKE</sequence>
<accession>A0ABT6J2T5</accession>
<comment type="caution">
    <text evidence="1">The sequence shown here is derived from an EMBL/GenBank/DDBJ whole genome shotgun (WGS) entry which is preliminary data.</text>
</comment>
<dbReference type="RefSeq" id="WP_280562241.1">
    <property type="nucleotide sequence ID" value="NZ_JAROYJ010000013.1"/>
</dbReference>
<keyword evidence="2" id="KW-1185">Reference proteome</keyword>
<dbReference type="EMBL" id="JAROYR010000026">
    <property type="protein sequence ID" value="MDH5159041.1"/>
    <property type="molecule type" value="Genomic_DNA"/>
</dbReference>
<proteinExistence type="predicted"/>
<organism evidence="1 2">
    <name type="scientific">Staphylococcus cohnii</name>
    <dbReference type="NCBI Taxonomy" id="29382"/>
    <lineage>
        <taxon>Bacteria</taxon>
        <taxon>Bacillati</taxon>
        <taxon>Bacillota</taxon>
        <taxon>Bacilli</taxon>
        <taxon>Bacillales</taxon>
        <taxon>Staphylococcaceae</taxon>
        <taxon>Staphylococcus</taxon>
        <taxon>Staphylococcus cohnii species complex</taxon>
    </lineage>
</organism>
<evidence type="ECO:0000313" key="2">
    <source>
        <dbReference type="Proteomes" id="UP001159200"/>
    </source>
</evidence>
<gene>
    <name evidence="1" type="ORF">P5X59_12215</name>
</gene>
<name>A0ABT6J2T5_9STAP</name>
<evidence type="ECO:0008006" key="3">
    <source>
        <dbReference type="Google" id="ProtNLM"/>
    </source>
</evidence>
<reference evidence="1 2" key="1">
    <citation type="submission" date="2023-03" db="EMBL/GenBank/DDBJ databases">
        <title>Bacterial isolates from washroom surfaces on a university campus.</title>
        <authorList>
            <person name="Holman D.B."/>
            <person name="Gzyl K.E."/>
            <person name="Taheri A.E."/>
        </authorList>
    </citation>
    <scope>NUCLEOTIDE SEQUENCE [LARGE SCALE GENOMIC DNA]</scope>
    <source>
        <strain evidence="1 2">RD01</strain>
    </source>
</reference>
<protein>
    <recommendedName>
        <fullName evidence="3">Lipoprotein</fullName>
    </recommendedName>
</protein>
<dbReference type="Proteomes" id="UP001159200">
    <property type="component" value="Unassembled WGS sequence"/>
</dbReference>